<feature type="region of interest" description="Disordered" evidence="1">
    <location>
        <begin position="45"/>
        <end position="109"/>
    </location>
</feature>
<keyword evidence="3" id="KW-1185">Reference proteome</keyword>
<dbReference type="Proteomes" id="UP001357485">
    <property type="component" value="Unassembled WGS sequence"/>
</dbReference>
<feature type="non-terminal residue" evidence="2">
    <location>
        <position position="164"/>
    </location>
</feature>
<sequence length="164" mass="17929">MEAEEDRLWDERLRIARGQYVTAYNHHQETELENQRWQQHLAQLNAARHARSGSSPRFSSSTITLDNAARRTNSQRSRRTLGSRTTTLSSSNERFPATNGPVFGTSVANTSPKTISTPFFNIKNGSTIPDFGPQSQLSQADVDVLTGGAPMSPSAGSLLPSGLL</sequence>
<accession>A0ABR0M1Z6</accession>
<proteinExistence type="predicted"/>
<name>A0ABR0M1Z6_9PEZI</name>
<organism evidence="2 3">
    <name type="scientific">Cryomyces antarcticus</name>
    <dbReference type="NCBI Taxonomy" id="329879"/>
    <lineage>
        <taxon>Eukaryota</taxon>
        <taxon>Fungi</taxon>
        <taxon>Dikarya</taxon>
        <taxon>Ascomycota</taxon>
        <taxon>Pezizomycotina</taxon>
        <taxon>Dothideomycetes</taxon>
        <taxon>Dothideomycetes incertae sedis</taxon>
        <taxon>Cryomyces</taxon>
    </lineage>
</organism>
<reference evidence="2 3" key="1">
    <citation type="submission" date="2023-08" db="EMBL/GenBank/DDBJ databases">
        <title>Black Yeasts Isolated from many extreme environments.</title>
        <authorList>
            <person name="Coleine C."/>
            <person name="Stajich J.E."/>
            <person name="Selbmann L."/>
        </authorList>
    </citation>
    <scope>NUCLEOTIDE SEQUENCE [LARGE SCALE GENOMIC DNA]</scope>
    <source>
        <strain evidence="2 3">CCFEE 536</strain>
    </source>
</reference>
<gene>
    <name evidence="2" type="ORF">LTR16_010631</name>
</gene>
<feature type="compositionally biased region" description="Low complexity" evidence="1">
    <location>
        <begin position="82"/>
        <end position="91"/>
    </location>
</feature>
<feature type="compositionally biased region" description="Low complexity" evidence="1">
    <location>
        <begin position="52"/>
        <end position="61"/>
    </location>
</feature>
<dbReference type="EMBL" id="JAVRRA010003076">
    <property type="protein sequence ID" value="KAK5276829.1"/>
    <property type="molecule type" value="Genomic_DNA"/>
</dbReference>
<evidence type="ECO:0000313" key="2">
    <source>
        <dbReference type="EMBL" id="KAK5276829.1"/>
    </source>
</evidence>
<evidence type="ECO:0000256" key="1">
    <source>
        <dbReference type="SAM" id="MobiDB-lite"/>
    </source>
</evidence>
<protein>
    <submittedName>
        <fullName evidence="2">Uncharacterized protein</fullName>
    </submittedName>
</protein>
<evidence type="ECO:0000313" key="3">
    <source>
        <dbReference type="Proteomes" id="UP001357485"/>
    </source>
</evidence>
<comment type="caution">
    <text evidence="2">The sequence shown here is derived from an EMBL/GenBank/DDBJ whole genome shotgun (WGS) entry which is preliminary data.</text>
</comment>